<accession>A0A1M6V661</accession>
<dbReference type="RefSeq" id="WP_073478078.1">
    <property type="nucleotide sequence ID" value="NZ_FQZU01000033.1"/>
</dbReference>
<name>A0A1M6V661_9BACT</name>
<sequence length="212" mass="23240">MQKLTLCGLNNELVSAWEELCGDLDFVEVFQGSILDVDCDAVVSPANSFGFMDGGIDALYMKRFGPDLQMTVRRQIYEHHAGELIVGNADIVETGASYIPFLIIAPTMRVPMILKDTVHPYLAARATFLLLLKGSFVSGNFHGEKVSDHVKSVAIPGLGTGVGRVSPFICAKQVRKAIDHAFFGPCKMPESWAEASEEHQLLYSDKAADLQY</sequence>
<dbReference type="InterPro" id="IPR043472">
    <property type="entry name" value="Macro_dom-like"/>
</dbReference>
<organism evidence="2 3">
    <name type="scientific">Desulfatibacillum alkenivorans DSM 16219</name>
    <dbReference type="NCBI Taxonomy" id="1121393"/>
    <lineage>
        <taxon>Bacteria</taxon>
        <taxon>Pseudomonadati</taxon>
        <taxon>Thermodesulfobacteriota</taxon>
        <taxon>Desulfobacteria</taxon>
        <taxon>Desulfobacterales</taxon>
        <taxon>Desulfatibacillaceae</taxon>
        <taxon>Desulfatibacillum</taxon>
    </lineage>
</organism>
<dbReference type="EMBL" id="FQZU01000033">
    <property type="protein sequence ID" value="SHK76979.1"/>
    <property type="molecule type" value="Genomic_DNA"/>
</dbReference>
<evidence type="ECO:0000313" key="3">
    <source>
        <dbReference type="Proteomes" id="UP000183994"/>
    </source>
</evidence>
<dbReference type="SMART" id="SM00506">
    <property type="entry name" value="A1pp"/>
    <property type="match status" value="1"/>
</dbReference>
<dbReference type="Proteomes" id="UP000183994">
    <property type="component" value="Unassembled WGS sequence"/>
</dbReference>
<evidence type="ECO:0000259" key="1">
    <source>
        <dbReference type="PROSITE" id="PS51154"/>
    </source>
</evidence>
<dbReference type="SUPFAM" id="SSF52949">
    <property type="entry name" value="Macro domain-like"/>
    <property type="match status" value="1"/>
</dbReference>
<dbReference type="AlphaFoldDB" id="A0A1M6V661"/>
<feature type="domain" description="Macro" evidence="1">
    <location>
        <begin position="14"/>
        <end position="212"/>
    </location>
</feature>
<protein>
    <submittedName>
        <fullName evidence="2">O-acetyl-ADP-ribose deacetylase (Regulator of RNase III), contains Macro domain</fullName>
    </submittedName>
</protein>
<dbReference type="Pfam" id="PF01661">
    <property type="entry name" value="Macro"/>
    <property type="match status" value="1"/>
</dbReference>
<reference evidence="3" key="1">
    <citation type="submission" date="2016-11" db="EMBL/GenBank/DDBJ databases">
        <authorList>
            <person name="Varghese N."/>
            <person name="Submissions S."/>
        </authorList>
    </citation>
    <scope>NUCLEOTIDE SEQUENCE [LARGE SCALE GENOMIC DNA]</scope>
    <source>
        <strain evidence="3">DSM 16219</strain>
    </source>
</reference>
<dbReference type="OrthoDB" id="9780211at2"/>
<proteinExistence type="predicted"/>
<evidence type="ECO:0000313" key="2">
    <source>
        <dbReference type="EMBL" id="SHK76979.1"/>
    </source>
</evidence>
<keyword evidence="3" id="KW-1185">Reference proteome</keyword>
<gene>
    <name evidence="2" type="ORF">SAMN02745216_04050</name>
</gene>
<dbReference type="STRING" id="1121393.SAMN02745216_04050"/>
<dbReference type="Gene3D" id="3.40.220.10">
    <property type="entry name" value="Leucine Aminopeptidase, subunit E, domain 1"/>
    <property type="match status" value="1"/>
</dbReference>
<dbReference type="InterPro" id="IPR002589">
    <property type="entry name" value="Macro_dom"/>
</dbReference>
<dbReference type="PROSITE" id="PS51154">
    <property type="entry name" value="MACRO"/>
    <property type="match status" value="1"/>
</dbReference>